<feature type="region of interest" description="Disordered" evidence="1">
    <location>
        <begin position="157"/>
        <end position="240"/>
    </location>
</feature>
<name>W3XN07_PESFW</name>
<dbReference type="GO" id="GO:0003700">
    <property type="term" value="F:DNA-binding transcription factor activity"/>
    <property type="evidence" value="ECO:0007669"/>
    <property type="project" value="InterPro"/>
</dbReference>
<dbReference type="GO" id="GO:0003677">
    <property type="term" value="F:DNA binding"/>
    <property type="evidence" value="ECO:0007669"/>
    <property type="project" value="InterPro"/>
</dbReference>
<dbReference type="Proteomes" id="UP000030651">
    <property type="component" value="Unassembled WGS sequence"/>
</dbReference>
<dbReference type="HOGENOM" id="CLU_548732_0_0_1"/>
<dbReference type="KEGG" id="pfy:PFICI_01197"/>
<evidence type="ECO:0000313" key="4">
    <source>
        <dbReference type="Proteomes" id="UP000030651"/>
    </source>
</evidence>
<keyword evidence="4" id="KW-1185">Reference proteome</keyword>
<dbReference type="GeneID" id="19266210"/>
<feature type="domain" description="RHD" evidence="2">
    <location>
        <begin position="230"/>
        <end position="286"/>
    </location>
</feature>
<organism evidence="3 4">
    <name type="scientific">Pestalotiopsis fici (strain W106-1 / CGMCC3.15140)</name>
    <dbReference type="NCBI Taxonomy" id="1229662"/>
    <lineage>
        <taxon>Eukaryota</taxon>
        <taxon>Fungi</taxon>
        <taxon>Dikarya</taxon>
        <taxon>Ascomycota</taxon>
        <taxon>Pezizomycotina</taxon>
        <taxon>Sordariomycetes</taxon>
        <taxon>Xylariomycetidae</taxon>
        <taxon>Amphisphaeriales</taxon>
        <taxon>Sporocadaceae</taxon>
        <taxon>Pestalotiopsis</taxon>
    </lineage>
</organism>
<feature type="compositionally biased region" description="Polar residues" evidence="1">
    <location>
        <begin position="169"/>
        <end position="194"/>
    </location>
</feature>
<protein>
    <recommendedName>
        <fullName evidence="2">RHD domain-containing protein</fullName>
    </recommendedName>
</protein>
<feature type="compositionally biased region" description="Basic and acidic residues" evidence="1">
    <location>
        <begin position="54"/>
        <end position="80"/>
    </location>
</feature>
<dbReference type="RefSeq" id="XP_007827969.1">
    <property type="nucleotide sequence ID" value="XM_007829778.1"/>
</dbReference>
<dbReference type="PROSITE" id="PS50254">
    <property type="entry name" value="REL_2"/>
    <property type="match status" value="1"/>
</dbReference>
<feature type="compositionally biased region" description="Polar residues" evidence="1">
    <location>
        <begin position="222"/>
        <end position="233"/>
    </location>
</feature>
<reference evidence="4" key="1">
    <citation type="journal article" date="2015" name="BMC Genomics">
        <title>Genomic and transcriptomic analysis of the endophytic fungus Pestalotiopsis fici reveals its lifestyle and high potential for synthesis of natural products.</title>
        <authorList>
            <person name="Wang X."/>
            <person name="Zhang X."/>
            <person name="Liu L."/>
            <person name="Xiang M."/>
            <person name="Wang W."/>
            <person name="Sun X."/>
            <person name="Che Y."/>
            <person name="Guo L."/>
            <person name="Liu G."/>
            <person name="Guo L."/>
            <person name="Wang C."/>
            <person name="Yin W.B."/>
            <person name="Stadler M."/>
            <person name="Zhang X."/>
            <person name="Liu X."/>
        </authorList>
    </citation>
    <scope>NUCLEOTIDE SEQUENCE [LARGE SCALE GENOMIC DNA]</scope>
    <source>
        <strain evidence="4">W106-1 / CGMCC3.15140</strain>
    </source>
</reference>
<gene>
    <name evidence="3" type="ORF">PFICI_01197</name>
</gene>
<proteinExistence type="predicted"/>
<dbReference type="EMBL" id="KI912109">
    <property type="protein sequence ID" value="ETS87369.1"/>
    <property type="molecule type" value="Genomic_DNA"/>
</dbReference>
<evidence type="ECO:0000313" key="3">
    <source>
        <dbReference type="EMBL" id="ETS87369.1"/>
    </source>
</evidence>
<dbReference type="OrthoDB" id="4777805at2759"/>
<accession>W3XN07</accession>
<sequence length="497" mass="53765">MAYHKSPSPVDKMIVSPGRRAVDFCKETWRRVTKSPKSEERPLHISTPIFFKHTEHGVAKKESPDPAPTRPDDVTDDHAKVVNVKDTGDGDEKENEAECGDLAMMPLAVTLSSTVSSLISEPAPVATPLPASQVSESSPAILDKDWRRFEDTPVKSSPSYYLGKYARGSDSQGTIVNRPRSTSAATTNLSILESSTERDFGDPEPSWQHTSRPRSQPRPKDSGSSFSTYQATPPVQFPRQAKQKNFGFLYHREVRSSGHKGEAASVASSSQVSLATPTPAVRTAHYHYQHQPSRAAAARPHSAVIQRHVSDSVIGTEDAGDWMTIADTVGDMSGLQGGGGEDGGDAADSINGHASDKWSAVSVRGQSSTMDNIIFPESRGRNANDDEIKVKTRLENNVVTPVKQRRKVSFADQLPAGTTTTAAAAATGTTTAAAATEPFQSRVVIRRGVDAQNQERPETLQVNRSTRTHPRYSGSFDVDVARRRISTPIGPAVLMDS</sequence>
<dbReference type="AlphaFoldDB" id="W3XN07"/>
<evidence type="ECO:0000259" key="2">
    <source>
        <dbReference type="PROSITE" id="PS50254"/>
    </source>
</evidence>
<feature type="region of interest" description="Disordered" evidence="1">
    <location>
        <begin position="54"/>
        <end position="94"/>
    </location>
</feature>
<dbReference type="InterPro" id="IPR011539">
    <property type="entry name" value="RHD_DNA_bind_dom"/>
</dbReference>
<dbReference type="InParanoid" id="W3XN07"/>
<evidence type="ECO:0000256" key="1">
    <source>
        <dbReference type="SAM" id="MobiDB-lite"/>
    </source>
</evidence>